<evidence type="ECO:0000256" key="9">
    <source>
        <dbReference type="RuleBase" id="RU000488"/>
    </source>
</evidence>
<dbReference type="PROSITE" id="PS50920">
    <property type="entry name" value="SOLCAR"/>
    <property type="match status" value="1"/>
</dbReference>
<evidence type="ECO:0000256" key="7">
    <source>
        <dbReference type="ARBA" id="ARBA00023136"/>
    </source>
</evidence>
<dbReference type="GO" id="GO:0016020">
    <property type="term" value="C:membrane"/>
    <property type="evidence" value="ECO:0007669"/>
    <property type="project" value="UniProtKB-SubCell"/>
</dbReference>
<evidence type="ECO:0000256" key="3">
    <source>
        <dbReference type="ARBA" id="ARBA00022448"/>
    </source>
</evidence>
<proteinExistence type="inferred from homology"/>
<reference evidence="10 11" key="1">
    <citation type="journal article" date="2019" name="PLoS Biol.">
        <title>Sex chromosomes control vertical transmission of feminizing Wolbachia symbionts in an isopod.</title>
        <authorList>
            <person name="Becking T."/>
            <person name="Chebbi M.A."/>
            <person name="Giraud I."/>
            <person name="Moumen B."/>
            <person name="Laverre T."/>
            <person name="Caubet Y."/>
            <person name="Peccoud J."/>
            <person name="Gilbert C."/>
            <person name="Cordaux R."/>
        </authorList>
    </citation>
    <scope>NUCLEOTIDE SEQUENCE [LARGE SCALE GENOMIC DNA]</scope>
    <source>
        <strain evidence="10">ANa2</strain>
        <tissue evidence="10">Whole body excluding digestive tract and cuticle</tissue>
    </source>
</reference>
<feature type="repeat" description="Solcar" evidence="8">
    <location>
        <begin position="27"/>
        <end position="125"/>
    </location>
</feature>
<keyword evidence="6" id="KW-1133">Transmembrane helix</keyword>
<dbReference type="AlphaFoldDB" id="A0A5N5T3T7"/>
<dbReference type="OrthoDB" id="756301at2759"/>
<evidence type="ECO:0000256" key="2">
    <source>
        <dbReference type="ARBA" id="ARBA00006375"/>
    </source>
</evidence>
<evidence type="ECO:0000256" key="5">
    <source>
        <dbReference type="ARBA" id="ARBA00022737"/>
    </source>
</evidence>
<organism evidence="10 11">
    <name type="scientific">Armadillidium nasatum</name>
    <dbReference type="NCBI Taxonomy" id="96803"/>
    <lineage>
        <taxon>Eukaryota</taxon>
        <taxon>Metazoa</taxon>
        <taxon>Ecdysozoa</taxon>
        <taxon>Arthropoda</taxon>
        <taxon>Crustacea</taxon>
        <taxon>Multicrustacea</taxon>
        <taxon>Malacostraca</taxon>
        <taxon>Eumalacostraca</taxon>
        <taxon>Peracarida</taxon>
        <taxon>Isopoda</taxon>
        <taxon>Oniscidea</taxon>
        <taxon>Crinocheta</taxon>
        <taxon>Armadillidiidae</taxon>
        <taxon>Armadillidium</taxon>
    </lineage>
</organism>
<keyword evidence="11" id="KW-1185">Reference proteome</keyword>
<evidence type="ECO:0000313" key="11">
    <source>
        <dbReference type="Proteomes" id="UP000326759"/>
    </source>
</evidence>
<dbReference type="InterPro" id="IPR018108">
    <property type="entry name" value="MCP_transmembrane"/>
</dbReference>
<dbReference type="PANTHER" id="PTHR45618">
    <property type="entry name" value="MITOCHONDRIAL DICARBOXYLATE CARRIER-RELATED"/>
    <property type="match status" value="1"/>
</dbReference>
<gene>
    <name evidence="10" type="ORF">Anas_00496</name>
</gene>
<dbReference type="Gene3D" id="1.50.40.10">
    <property type="entry name" value="Mitochondrial carrier domain"/>
    <property type="match status" value="1"/>
</dbReference>
<sequence length="137" mass="15596">MNSNRMVVTQTGVLKGPKHTYADSVGVKYVLSCCAATTAEMGKIFSMIITYPLDLAKTRLQIQGERDPLSPPHKNKPYRGLFRTGVGIINEEGFFKLWQGMTPAIYRHLIYTGTRMVLYEKVRDRFFTRRPDGTHPV</sequence>
<keyword evidence="5" id="KW-0677">Repeat</keyword>
<evidence type="ECO:0000256" key="4">
    <source>
        <dbReference type="ARBA" id="ARBA00022692"/>
    </source>
</evidence>
<comment type="caution">
    <text evidence="10">The sequence shown here is derived from an EMBL/GenBank/DDBJ whole genome shotgun (WGS) entry which is preliminary data.</text>
</comment>
<evidence type="ECO:0000256" key="6">
    <source>
        <dbReference type="ARBA" id="ARBA00022989"/>
    </source>
</evidence>
<dbReference type="SUPFAM" id="SSF103506">
    <property type="entry name" value="Mitochondrial carrier"/>
    <property type="match status" value="1"/>
</dbReference>
<comment type="similarity">
    <text evidence="2 9">Belongs to the mitochondrial carrier (TC 2.A.29) family.</text>
</comment>
<evidence type="ECO:0000256" key="8">
    <source>
        <dbReference type="PROSITE-ProRule" id="PRU00282"/>
    </source>
</evidence>
<dbReference type="Proteomes" id="UP000326759">
    <property type="component" value="Unassembled WGS sequence"/>
</dbReference>
<keyword evidence="7 8" id="KW-0472">Membrane</keyword>
<evidence type="ECO:0000313" key="10">
    <source>
        <dbReference type="EMBL" id="KAB7501032.1"/>
    </source>
</evidence>
<name>A0A5N5T3T7_9CRUS</name>
<evidence type="ECO:0000256" key="1">
    <source>
        <dbReference type="ARBA" id="ARBA00004141"/>
    </source>
</evidence>
<dbReference type="EMBL" id="SEYY01011953">
    <property type="protein sequence ID" value="KAB7501032.1"/>
    <property type="molecule type" value="Genomic_DNA"/>
</dbReference>
<keyword evidence="3 9" id="KW-0813">Transport</keyword>
<dbReference type="InterPro" id="IPR023395">
    <property type="entry name" value="MCP_dom_sf"/>
</dbReference>
<dbReference type="Pfam" id="PF00153">
    <property type="entry name" value="Mito_carr"/>
    <property type="match status" value="1"/>
</dbReference>
<accession>A0A5N5T3T7</accession>
<keyword evidence="4 8" id="KW-0812">Transmembrane</keyword>
<dbReference type="InterPro" id="IPR050391">
    <property type="entry name" value="Mito_Metabolite_Transporter"/>
</dbReference>
<comment type="subcellular location">
    <subcellularLocation>
        <location evidence="1">Membrane</location>
        <topology evidence="1">Multi-pass membrane protein</topology>
    </subcellularLocation>
</comment>
<protein>
    <submittedName>
        <fullName evidence="10">Mitochondrial uncoupling protein 4</fullName>
    </submittedName>
</protein>